<dbReference type="AlphaFoldDB" id="A0A0C3BF58"/>
<dbReference type="EMBL" id="KN824283">
    <property type="protein sequence ID" value="KIM30769.1"/>
    <property type="molecule type" value="Genomic_DNA"/>
</dbReference>
<evidence type="ECO:0000313" key="3">
    <source>
        <dbReference type="Proteomes" id="UP000054097"/>
    </source>
</evidence>
<protein>
    <submittedName>
        <fullName evidence="2">Uncharacterized protein</fullName>
    </submittedName>
</protein>
<feature type="region of interest" description="Disordered" evidence="1">
    <location>
        <begin position="297"/>
        <end position="339"/>
    </location>
</feature>
<organism evidence="2 3">
    <name type="scientific">Serendipita vermifera MAFF 305830</name>
    <dbReference type="NCBI Taxonomy" id="933852"/>
    <lineage>
        <taxon>Eukaryota</taxon>
        <taxon>Fungi</taxon>
        <taxon>Dikarya</taxon>
        <taxon>Basidiomycota</taxon>
        <taxon>Agaricomycotina</taxon>
        <taxon>Agaricomycetes</taxon>
        <taxon>Sebacinales</taxon>
        <taxon>Serendipitaceae</taxon>
        <taxon>Serendipita</taxon>
    </lineage>
</organism>
<dbReference type="HOGENOM" id="CLU_562793_0_0_1"/>
<sequence length="485" mass="54519">MTCQQNRRSDSQRVAHLYDPVLDDGGGSGIDGQLHGYEAGAFDPTGGNRWCQEEGPINQFSLGELESPQTNYGSQPTFHGLSEFTNYTSSHQSYPAFPSVSLVENEPNHVDELLRYNWFPVPPRSANAVSPAMYTHCRFSTHERVANNPKHVSKFGLSSDVAFTPMRHHSNSPGVYLPCHFGDTPMMTYADQIFPQDPFMSFTSPRCHALSSTALTLLSPTIRQGDDKAYENRDIDLALHPTNMVSTASQSYHVRQPEALMWDLAPVVQVHESLDHGSLDSSVDLTIKDDTMENYLTPTESPDPNPFSRSTLDFSTPSPAPPSVISSSTSTLGILPTQKSSTRRHIKQCRARVLKSSEIDEVPVVLRPWFHNQIRYDPIPSQLYQEMSKKIRGKTVCAVRDCNFEMTLIKGRRRAVNEQHINSHLKHRQYYCPKCQRGYIRQEDHKLHPLILAASLKENPYISLPKHPPASDRVPEINTLHTSSA</sequence>
<evidence type="ECO:0000256" key="1">
    <source>
        <dbReference type="SAM" id="MobiDB-lite"/>
    </source>
</evidence>
<reference evidence="2 3" key="1">
    <citation type="submission" date="2014-04" db="EMBL/GenBank/DDBJ databases">
        <authorList>
            <consortium name="DOE Joint Genome Institute"/>
            <person name="Kuo A."/>
            <person name="Zuccaro A."/>
            <person name="Kohler A."/>
            <person name="Nagy L.G."/>
            <person name="Floudas D."/>
            <person name="Copeland A."/>
            <person name="Barry K.W."/>
            <person name="Cichocki N."/>
            <person name="Veneault-Fourrey C."/>
            <person name="LaButti K."/>
            <person name="Lindquist E.A."/>
            <person name="Lipzen A."/>
            <person name="Lundell T."/>
            <person name="Morin E."/>
            <person name="Murat C."/>
            <person name="Sun H."/>
            <person name="Tunlid A."/>
            <person name="Henrissat B."/>
            <person name="Grigoriev I.V."/>
            <person name="Hibbett D.S."/>
            <person name="Martin F."/>
            <person name="Nordberg H.P."/>
            <person name="Cantor M.N."/>
            <person name="Hua S.X."/>
        </authorList>
    </citation>
    <scope>NUCLEOTIDE SEQUENCE [LARGE SCALE GENOMIC DNA]</scope>
    <source>
        <strain evidence="2 3">MAFF 305830</strain>
    </source>
</reference>
<gene>
    <name evidence="2" type="ORF">M408DRAFT_21610</name>
</gene>
<keyword evidence="3" id="KW-1185">Reference proteome</keyword>
<dbReference type="Proteomes" id="UP000054097">
    <property type="component" value="Unassembled WGS sequence"/>
</dbReference>
<accession>A0A0C3BF58</accession>
<evidence type="ECO:0000313" key="2">
    <source>
        <dbReference type="EMBL" id="KIM30769.1"/>
    </source>
</evidence>
<proteinExistence type="predicted"/>
<feature type="compositionally biased region" description="Polar residues" evidence="1">
    <location>
        <begin position="297"/>
        <end position="314"/>
    </location>
</feature>
<reference evidence="3" key="2">
    <citation type="submission" date="2015-01" db="EMBL/GenBank/DDBJ databases">
        <title>Evolutionary Origins and Diversification of the Mycorrhizal Mutualists.</title>
        <authorList>
            <consortium name="DOE Joint Genome Institute"/>
            <consortium name="Mycorrhizal Genomics Consortium"/>
            <person name="Kohler A."/>
            <person name="Kuo A."/>
            <person name="Nagy L.G."/>
            <person name="Floudas D."/>
            <person name="Copeland A."/>
            <person name="Barry K.W."/>
            <person name="Cichocki N."/>
            <person name="Veneault-Fourrey C."/>
            <person name="LaButti K."/>
            <person name="Lindquist E.A."/>
            <person name="Lipzen A."/>
            <person name="Lundell T."/>
            <person name="Morin E."/>
            <person name="Murat C."/>
            <person name="Riley R."/>
            <person name="Ohm R."/>
            <person name="Sun H."/>
            <person name="Tunlid A."/>
            <person name="Henrissat B."/>
            <person name="Grigoriev I.V."/>
            <person name="Hibbett D.S."/>
            <person name="Martin F."/>
        </authorList>
    </citation>
    <scope>NUCLEOTIDE SEQUENCE [LARGE SCALE GENOMIC DNA]</scope>
    <source>
        <strain evidence="3">MAFF 305830</strain>
    </source>
</reference>
<feature type="region of interest" description="Disordered" evidence="1">
    <location>
        <begin position="466"/>
        <end position="485"/>
    </location>
</feature>
<name>A0A0C3BF58_SERVB</name>